<name>A0A919IS34_9ACTN</name>
<gene>
    <name evidence="2" type="ORF">Acy02nite_90710</name>
</gene>
<comment type="caution">
    <text evidence="2">The sequence shown here is derived from an EMBL/GenBank/DDBJ whole genome shotgun (WGS) entry which is preliminary data.</text>
</comment>
<dbReference type="AlphaFoldDB" id="A0A919IS34"/>
<dbReference type="EMBL" id="BOMH01000104">
    <property type="protein sequence ID" value="GID71190.1"/>
    <property type="molecule type" value="Genomic_DNA"/>
</dbReference>
<dbReference type="Gene3D" id="3.90.1200.10">
    <property type="match status" value="1"/>
</dbReference>
<keyword evidence="3" id="KW-1185">Reference proteome</keyword>
<protein>
    <submittedName>
        <fullName evidence="2">Phosphotransferase</fullName>
    </submittedName>
</protein>
<dbReference type="SUPFAM" id="SSF56112">
    <property type="entry name" value="Protein kinase-like (PK-like)"/>
    <property type="match status" value="1"/>
</dbReference>
<dbReference type="InterPro" id="IPR002575">
    <property type="entry name" value="Aminoglycoside_PTrfase"/>
</dbReference>
<evidence type="ECO:0000313" key="2">
    <source>
        <dbReference type="EMBL" id="GID71190.1"/>
    </source>
</evidence>
<feature type="domain" description="Aminoglycoside phosphotransferase" evidence="1">
    <location>
        <begin position="130"/>
        <end position="192"/>
    </location>
</feature>
<proteinExistence type="predicted"/>
<dbReference type="Proteomes" id="UP000619479">
    <property type="component" value="Unassembled WGS sequence"/>
</dbReference>
<sequence length="285" mass="31451">MLLKVEVGVPYAVIPFRMLSMSDPDAGAAMAQEEVLSGGNMGGAVRVGVSVRRRSGAWSSTIQRLLRHLRRHGLEWVPEPLGRDRDGRDSVSYLAGEVPQYPLPDWIWSEGVLIDAARHLAQLHAAGADFDTTNASWQLPAHEPVEVICHNDFAPYNMVFVDGRLTGVIDWDTASPGPRVWDLAYLAYRLVPLTDPANGDGLDSQVDERARRLRLLCDAYRRYHGHEVDTAAVLPATVQRLYDLADFTQARADAGHEDLRSHVGLYRRDAAWIVAHTEALTGAAG</sequence>
<reference evidence="2" key="1">
    <citation type="submission" date="2021-01" db="EMBL/GenBank/DDBJ databases">
        <title>Whole genome shotgun sequence of Actinoplanes cyaneus NBRC 14990.</title>
        <authorList>
            <person name="Komaki H."/>
            <person name="Tamura T."/>
        </authorList>
    </citation>
    <scope>NUCLEOTIDE SEQUENCE</scope>
    <source>
        <strain evidence="2">NBRC 14990</strain>
    </source>
</reference>
<evidence type="ECO:0000313" key="3">
    <source>
        <dbReference type="Proteomes" id="UP000619479"/>
    </source>
</evidence>
<dbReference type="Pfam" id="PF01636">
    <property type="entry name" value="APH"/>
    <property type="match status" value="1"/>
</dbReference>
<accession>A0A919IS34</accession>
<organism evidence="2 3">
    <name type="scientific">Actinoplanes cyaneus</name>
    <dbReference type="NCBI Taxonomy" id="52696"/>
    <lineage>
        <taxon>Bacteria</taxon>
        <taxon>Bacillati</taxon>
        <taxon>Actinomycetota</taxon>
        <taxon>Actinomycetes</taxon>
        <taxon>Micromonosporales</taxon>
        <taxon>Micromonosporaceae</taxon>
        <taxon>Actinoplanes</taxon>
    </lineage>
</organism>
<dbReference type="InterPro" id="IPR011009">
    <property type="entry name" value="Kinase-like_dom_sf"/>
</dbReference>
<evidence type="ECO:0000259" key="1">
    <source>
        <dbReference type="Pfam" id="PF01636"/>
    </source>
</evidence>